<evidence type="ECO:0000313" key="1">
    <source>
        <dbReference type="EMBL" id="NMM98608.1"/>
    </source>
</evidence>
<organism evidence="1 2">
    <name type="scientific">Bifidobacterium olomucense</name>
    <dbReference type="NCBI Taxonomy" id="2675324"/>
    <lineage>
        <taxon>Bacteria</taxon>
        <taxon>Bacillati</taxon>
        <taxon>Actinomycetota</taxon>
        <taxon>Actinomycetes</taxon>
        <taxon>Bifidobacteriales</taxon>
        <taxon>Bifidobacteriaceae</taxon>
        <taxon>Bifidobacterium</taxon>
    </lineage>
</organism>
<dbReference type="EMBL" id="JAAIIG010000006">
    <property type="protein sequence ID" value="NMM98608.1"/>
    <property type="molecule type" value="Genomic_DNA"/>
</dbReference>
<gene>
    <name evidence="1" type="ORF">G1C97_1560</name>
</gene>
<dbReference type="Proteomes" id="UP000543419">
    <property type="component" value="Unassembled WGS sequence"/>
</dbReference>
<evidence type="ECO:0000313" key="2">
    <source>
        <dbReference type="Proteomes" id="UP000543419"/>
    </source>
</evidence>
<keyword evidence="2" id="KW-1185">Reference proteome</keyword>
<name>A0A7Y0EYQ4_9BIFI</name>
<dbReference type="AlphaFoldDB" id="A0A7Y0EYQ4"/>
<reference evidence="1 2" key="1">
    <citation type="submission" date="2020-02" db="EMBL/GenBank/DDBJ databases">
        <title>Characterization of phylogenetic diversity of novel bifidobacterial species isolated in Czech ZOOs.</title>
        <authorList>
            <person name="Lugli G.A."/>
            <person name="Vera N.B."/>
            <person name="Ventura M."/>
        </authorList>
    </citation>
    <scope>NUCLEOTIDE SEQUENCE [LARGE SCALE GENOMIC DNA]</scope>
    <source>
        <strain evidence="1 2">DSM 109959</strain>
    </source>
</reference>
<proteinExistence type="predicted"/>
<protein>
    <submittedName>
        <fullName evidence="1">Uncharacterized protein</fullName>
    </submittedName>
</protein>
<sequence length="191" mass="22254">MARGRDLVARPVLTFVVALSHRASPLEDLFLLTEQATLAGLTPRRRNRETGLRRVQYPSFVSWHASRFTLRYASLRFARRFAIPFALRFAIRERAHVIRFPPCNSFRASWTDMRCSLPASRFVRDSPRGMSRFASQNASWVTPRFHSRFDSRFVSGRTLLASHLAIRFAVRSWKMPKYAMSYHATLEKSRM</sequence>
<accession>A0A7Y0EYQ4</accession>
<comment type="caution">
    <text evidence="1">The sequence shown here is derived from an EMBL/GenBank/DDBJ whole genome shotgun (WGS) entry which is preliminary data.</text>
</comment>